<protein>
    <submittedName>
        <fullName evidence="2">Uncharacterized protein</fullName>
    </submittedName>
</protein>
<dbReference type="Proteomes" id="UP000410492">
    <property type="component" value="Unassembled WGS sequence"/>
</dbReference>
<feature type="transmembrane region" description="Helical" evidence="1">
    <location>
        <begin position="44"/>
        <end position="64"/>
    </location>
</feature>
<feature type="transmembrane region" description="Helical" evidence="1">
    <location>
        <begin position="9"/>
        <end position="29"/>
    </location>
</feature>
<evidence type="ECO:0000256" key="1">
    <source>
        <dbReference type="SAM" id="Phobius"/>
    </source>
</evidence>
<gene>
    <name evidence="2" type="ORF">CALMAC_LOCUS5944</name>
</gene>
<sequence>LAIPCQKLFLLFEIILSAVFETCIFLLFSDRPTTYPTKSASRSFAWKIWCLAFVVVFVTVKVIFVTTKDSRIEKITVNRRYFCLITVSQSLL</sequence>
<keyword evidence="1" id="KW-0472">Membrane</keyword>
<proteinExistence type="predicted"/>
<keyword evidence="1" id="KW-1133">Transmembrane helix</keyword>
<keyword evidence="1" id="KW-0812">Transmembrane</keyword>
<dbReference type="AlphaFoldDB" id="A0A653C4L9"/>
<keyword evidence="3" id="KW-1185">Reference proteome</keyword>
<accession>A0A653C4L9</accession>
<feature type="non-terminal residue" evidence="2">
    <location>
        <position position="1"/>
    </location>
</feature>
<evidence type="ECO:0000313" key="2">
    <source>
        <dbReference type="EMBL" id="VEN42478.1"/>
    </source>
</evidence>
<name>A0A653C4L9_CALMS</name>
<dbReference type="EMBL" id="CAACVG010006903">
    <property type="protein sequence ID" value="VEN42478.1"/>
    <property type="molecule type" value="Genomic_DNA"/>
</dbReference>
<evidence type="ECO:0000313" key="3">
    <source>
        <dbReference type="Proteomes" id="UP000410492"/>
    </source>
</evidence>
<organism evidence="2 3">
    <name type="scientific">Callosobruchus maculatus</name>
    <name type="common">Southern cowpea weevil</name>
    <name type="synonym">Pulse bruchid</name>
    <dbReference type="NCBI Taxonomy" id="64391"/>
    <lineage>
        <taxon>Eukaryota</taxon>
        <taxon>Metazoa</taxon>
        <taxon>Ecdysozoa</taxon>
        <taxon>Arthropoda</taxon>
        <taxon>Hexapoda</taxon>
        <taxon>Insecta</taxon>
        <taxon>Pterygota</taxon>
        <taxon>Neoptera</taxon>
        <taxon>Endopterygota</taxon>
        <taxon>Coleoptera</taxon>
        <taxon>Polyphaga</taxon>
        <taxon>Cucujiformia</taxon>
        <taxon>Chrysomeloidea</taxon>
        <taxon>Chrysomelidae</taxon>
        <taxon>Bruchinae</taxon>
        <taxon>Bruchini</taxon>
        <taxon>Callosobruchus</taxon>
    </lineage>
</organism>
<reference evidence="2 3" key="1">
    <citation type="submission" date="2019-01" db="EMBL/GenBank/DDBJ databases">
        <authorList>
            <person name="Sayadi A."/>
        </authorList>
    </citation>
    <scope>NUCLEOTIDE SEQUENCE [LARGE SCALE GENOMIC DNA]</scope>
</reference>